<evidence type="ECO:0000313" key="3">
    <source>
        <dbReference type="Proteomes" id="UP001165065"/>
    </source>
</evidence>
<proteinExistence type="predicted"/>
<evidence type="ECO:0000256" key="1">
    <source>
        <dbReference type="SAM" id="SignalP"/>
    </source>
</evidence>
<feature type="chain" id="PRO_5040978353" evidence="1">
    <location>
        <begin position="19"/>
        <end position="460"/>
    </location>
</feature>
<organism evidence="2 3">
    <name type="scientific">Triparma columacea</name>
    <dbReference type="NCBI Taxonomy" id="722753"/>
    <lineage>
        <taxon>Eukaryota</taxon>
        <taxon>Sar</taxon>
        <taxon>Stramenopiles</taxon>
        <taxon>Ochrophyta</taxon>
        <taxon>Bolidophyceae</taxon>
        <taxon>Parmales</taxon>
        <taxon>Triparmaceae</taxon>
        <taxon>Triparma</taxon>
    </lineage>
</organism>
<sequence>MLLLATFLLLFLSSCSNAAISAPPVLIQSSYSNGKYEAHPHSGVELKSGGFFMVGDSMTTGDGDTFRQQFAVKTTSDGTEDWQIALGDIGYNYGKFGLELSDKTLLVFGSSSVADGSGSYSELRSIHRIDPEDGTVISHTVLPSNSGTGNDGFMGADLMTSDPDGLSVWATGYVDGEGQPEEEEAMFLIGGGSAFAMQLEFPSLSGEDKGGDAKVLWENVFSQDDDGFKMNQGMRIVETSEGDAILISTATPDEGLYQWSSLALTPKGEIKWRKIIPASDANAPASETNGTMSHPYALTRDGEGGAVIAGHAYPASESILVPFGLPVGRMVRIDAKGSVLWDVRFKPENSPDDHNVECYGVDSTLDGGYIATCGFGCMPETCKRFQPAENKIWQVLAHRVDKNGEQLWDELYTDTSKGNNAGEYIVSRREGGYAIYVDASWGDADTGGNFGLMVLDSDIE</sequence>
<evidence type="ECO:0000313" key="2">
    <source>
        <dbReference type="EMBL" id="GMI33958.1"/>
    </source>
</evidence>
<feature type="signal peptide" evidence="1">
    <location>
        <begin position="1"/>
        <end position="18"/>
    </location>
</feature>
<dbReference type="SUPFAM" id="SSF50998">
    <property type="entry name" value="Quinoprotein alcohol dehydrogenase-like"/>
    <property type="match status" value="1"/>
</dbReference>
<dbReference type="PANTHER" id="PTHR42754:SF1">
    <property type="entry name" value="LIPOPROTEIN"/>
    <property type="match status" value="1"/>
</dbReference>
<keyword evidence="3" id="KW-1185">Reference proteome</keyword>
<accession>A0A9W7L5J5</accession>
<gene>
    <name evidence="2" type="ORF">TrCOL_g13250</name>
</gene>
<dbReference type="Proteomes" id="UP001165065">
    <property type="component" value="Unassembled WGS sequence"/>
</dbReference>
<keyword evidence="1" id="KW-0732">Signal</keyword>
<comment type="caution">
    <text evidence="2">The sequence shown here is derived from an EMBL/GenBank/DDBJ whole genome shotgun (WGS) entry which is preliminary data.</text>
</comment>
<dbReference type="AlphaFoldDB" id="A0A9W7L5J5"/>
<dbReference type="EMBL" id="BRYA01000036">
    <property type="protein sequence ID" value="GMI33958.1"/>
    <property type="molecule type" value="Genomic_DNA"/>
</dbReference>
<protein>
    <submittedName>
        <fullName evidence="2">Uncharacterized protein</fullName>
    </submittedName>
</protein>
<dbReference type="PANTHER" id="PTHR42754">
    <property type="entry name" value="ENDOGLUCANASE"/>
    <property type="match status" value="1"/>
</dbReference>
<name>A0A9W7L5J5_9STRA</name>
<dbReference type="OrthoDB" id="189979at2759"/>
<dbReference type="InterPro" id="IPR011047">
    <property type="entry name" value="Quinoprotein_ADH-like_sf"/>
</dbReference>
<reference evidence="3" key="1">
    <citation type="journal article" date="2023" name="Commun. Biol.">
        <title>Genome analysis of Parmales, the sister group of diatoms, reveals the evolutionary specialization of diatoms from phago-mixotrophs to photoautotrophs.</title>
        <authorList>
            <person name="Ban H."/>
            <person name="Sato S."/>
            <person name="Yoshikawa S."/>
            <person name="Yamada K."/>
            <person name="Nakamura Y."/>
            <person name="Ichinomiya M."/>
            <person name="Sato N."/>
            <person name="Blanc-Mathieu R."/>
            <person name="Endo H."/>
            <person name="Kuwata A."/>
            <person name="Ogata H."/>
        </authorList>
    </citation>
    <scope>NUCLEOTIDE SEQUENCE [LARGE SCALE GENOMIC DNA]</scope>
</reference>